<sequence length="95" mass="10570">MSLHVVAECRAAVGREDRLRTALEAMIEPSLAEPGCLSYQPFVNPNDPAHLVVVEEWTDAAALEAHFTTQHFKHVAEVFDEILAEPLAIHRLTPE</sequence>
<dbReference type="Pfam" id="PF03992">
    <property type="entry name" value="ABM"/>
    <property type="match status" value="1"/>
</dbReference>
<dbReference type="InterPro" id="IPR050744">
    <property type="entry name" value="AI-2_Isomerase_LsrG"/>
</dbReference>
<dbReference type="EMBL" id="QQAZ01000006">
    <property type="protein sequence ID" value="RDI49738.1"/>
    <property type="molecule type" value="Genomic_DNA"/>
</dbReference>
<dbReference type="GO" id="GO:0005829">
    <property type="term" value="C:cytosol"/>
    <property type="evidence" value="ECO:0007669"/>
    <property type="project" value="TreeGrafter"/>
</dbReference>
<dbReference type="SUPFAM" id="SSF54909">
    <property type="entry name" value="Dimeric alpha+beta barrel"/>
    <property type="match status" value="1"/>
</dbReference>
<gene>
    <name evidence="2" type="ORF">DFR68_106175</name>
</gene>
<dbReference type="PROSITE" id="PS51725">
    <property type="entry name" value="ABM"/>
    <property type="match status" value="1"/>
</dbReference>
<dbReference type="GO" id="GO:0004497">
    <property type="term" value="F:monooxygenase activity"/>
    <property type="evidence" value="ECO:0007669"/>
    <property type="project" value="UniProtKB-KW"/>
</dbReference>
<dbReference type="InterPro" id="IPR011008">
    <property type="entry name" value="Dimeric_a/b-barrel"/>
</dbReference>
<dbReference type="PANTHER" id="PTHR33336">
    <property type="entry name" value="QUINOL MONOOXYGENASE YGIN-RELATED"/>
    <property type="match status" value="1"/>
</dbReference>
<name>A0A370H296_9NOCA</name>
<dbReference type="Proteomes" id="UP000255355">
    <property type="component" value="Unassembled WGS sequence"/>
</dbReference>
<dbReference type="AlphaFoldDB" id="A0A370H296"/>
<feature type="domain" description="ABM" evidence="1">
    <location>
        <begin position="3"/>
        <end position="92"/>
    </location>
</feature>
<organism evidence="2 3">
    <name type="scientific">Nocardia mexicana</name>
    <dbReference type="NCBI Taxonomy" id="279262"/>
    <lineage>
        <taxon>Bacteria</taxon>
        <taxon>Bacillati</taxon>
        <taxon>Actinomycetota</taxon>
        <taxon>Actinomycetes</taxon>
        <taxon>Mycobacteriales</taxon>
        <taxon>Nocardiaceae</taxon>
        <taxon>Nocardia</taxon>
    </lineage>
</organism>
<proteinExistence type="predicted"/>
<keyword evidence="2" id="KW-0560">Oxidoreductase</keyword>
<evidence type="ECO:0000259" key="1">
    <source>
        <dbReference type="PROSITE" id="PS51725"/>
    </source>
</evidence>
<comment type="caution">
    <text evidence="2">The sequence shown here is derived from an EMBL/GenBank/DDBJ whole genome shotgun (WGS) entry which is preliminary data.</text>
</comment>
<keyword evidence="3" id="KW-1185">Reference proteome</keyword>
<dbReference type="Gene3D" id="3.30.70.100">
    <property type="match status" value="1"/>
</dbReference>
<reference evidence="2 3" key="1">
    <citation type="submission" date="2018-07" db="EMBL/GenBank/DDBJ databases">
        <title>Genomic Encyclopedia of Type Strains, Phase IV (KMG-IV): sequencing the most valuable type-strain genomes for metagenomic binning, comparative biology and taxonomic classification.</title>
        <authorList>
            <person name="Goeker M."/>
        </authorList>
    </citation>
    <scope>NUCLEOTIDE SEQUENCE [LARGE SCALE GENOMIC DNA]</scope>
    <source>
        <strain evidence="2 3">DSM 44952</strain>
    </source>
</reference>
<dbReference type="PANTHER" id="PTHR33336:SF3">
    <property type="entry name" value="ABM DOMAIN-CONTAINING PROTEIN"/>
    <property type="match status" value="1"/>
</dbReference>
<dbReference type="OrthoDB" id="5244470at2"/>
<protein>
    <submittedName>
        <fullName evidence="2">Quinol monooxygenase YgiN</fullName>
    </submittedName>
</protein>
<dbReference type="STRING" id="1210089.GCA_001613165_02341"/>
<dbReference type="RefSeq" id="WP_068017938.1">
    <property type="nucleotide sequence ID" value="NZ_QQAZ01000006.1"/>
</dbReference>
<evidence type="ECO:0000313" key="2">
    <source>
        <dbReference type="EMBL" id="RDI49738.1"/>
    </source>
</evidence>
<dbReference type="InterPro" id="IPR007138">
    <property type="entry name" value="ABM_dom"/>
</dbReference>
<accession>A0A370H296</accession>
<evidence type="ECO:0000313" key="3">
    <source>
        <dbReference type="Proteomes" id="UP000255355"/>
    </source>
</evidence>
<keyword evidence="2" id="KW-0503">Monooxygenase</keyword>